<dbReference type="PANTHER" id="PTHR33712:SF7">
    <property type="entry name" value="LIGHT-INDEPENDENT PROTOCHLOROPHYLLIDE REDUCTASE SUBUNIT B"/>
    <property type="match status" value="1"/>
</dbReference>
<evidence type="ECO:0000259" key="1">
    <source>
        <dbReference type="Pfam" id="PF00148"/>
    </source>
</evidence>
<sequence length="448" mass="49216">MGHPIESSRNHCVLAGALQTVQAVKGIVPIVHSTAGCGIQQYLGGSRVGGWNGAGYTGGVATPSSNIMEKQVIFGGSSRLREQIKNTVKIVKADLYVVLSGCATELVGDDIPAMTKEAQEQGLPVIHVSTPGFKGDVHTGYEVTVKRIIEQLPKLAQVPAEENFRFVNILGIIPGQDVFWQGHLWELQNILAEVGLTANTLFGFGQSIKTWQQVPQAELNLIFSPWGTGIADYLENKFGTPFLAFDSLPVGVDDTSVVLQVLREKLNLDDRKLAKVQQREEQRLAHYLERITDAYFEYDLQKEFALAGEAGLALGLARFLSKSFGLIPKVVIITDNPPQSCQERLSEEIKQLVRGSKTEVFFNEDRGRINDIIRRNDVELILGSVLEQEIAAELNVPVLQVSFPITDTAVLSKSYIGFNGAITLVEDLTGRILSWQSRLNHGLRDKVG</sequence>
<dbReference type="SUPFAM" id="SSF53807">
    <property type="entry name" value="Helical backbone' metal receptor"/>
    <property type="match status" value="1"/>
</dbReference>
<dbReference type="InterPro" id="IPR050152">
    <property type="entry name" value="ChlB/BchB/BchZ"/>
</dbReference>
<reference evidence="2 3" key="1">
    <citation type="journal article" date="2018" name="Int. J. Syst. Evol. Microbiol.">
        <title>Methylomusa anaerophila gen. nov., sp. nov., an anaerobic methanol-utilizing bacterium isolated from a microbial fuel cell.</title>
        <authorList>
            <person name="Amano N."/>
            <person name="Yamamuro A."/>
            <person name="Miyahara M."/>
            <person name="Kouzuma A."/>
            <person name="Abe T."/>
            <person name="Watanabe K."/>
        </authorList>
    </citation>
    <scope>NUCLEOTIDE SEQUENCE [LARGE SCALE GENOMIC DNA]</scope>
    <source>
        <strain evidence="2 3">MMFC1</strain>
    </source>
</reference>
<dbReference type="PANTHER" id="PTHR33712">
    <property type="entry name" value="LIGHT-INDEPENDENT PROTOCHLOROPHYLLIDE REDUCTASE SUBUNIT B"/>
    <property type="match status" value="1"/>
</dbReference>
<proteinExistence type="predicted"/>
<dbReference type="Proteomes" id="UP000276437">
    <property type="component" value="Chromosome"/>
</dbReference>
<protein>
    <submittedName>
        <fullName evidence="2">Nitrogenase molybdenum-iron protein beta chain</fullName>
        <ecNumber evidence="2">1.18.6.1</ecNumber>
    </submittedName>
</protein>
<dbReference type="Pfam" id="PF00148">
    <property type="entry name" value="Oxidored_nitro"/>
    <property type="match status" value="1"/>
</dbReference>
<dbReference type="InterPro" id="IPR000510">
    <property type="entry name" value="Nase/OxRdtase_comp1"/>
</dbReference>
<evidence type="ECO:0000313" key="3">
    <source>
        <dbReference type="Proteomes" id="UP000276437"/>
    </source>
</evidence>
<dbReference type="KEGG" id="mana:MAMMFC1_00267"/>
<name>A0A348AEY6_9FIRM</name>
<dbReference type="GO" id="GO:0016163">
    <property type="term" value="F:nitrogenase activity"/>
    <property type="evidence" value="ECO:0007669"/>
    <property type="project" value="UniProtKB-EC"/>
</dbReference>
<organism evidence="2 3">
    <name type="scientific">Methylomusa anaerophila</name>
    <dbReference type="NCBI Taxonomy" id="1930071"/>
    <lineage>
        <taxon>Bacteria</taxon>
        <taxon>Bacillati</taxon>
        <taxon>Bacillota</taxon>
        <taxon>Negativicutes</taxon>
        <taxon>Selenomonadales</taxon>
        <taxon>Sporomusaceae</taxon>
        <taxon>Methylomusa</taxon>
    </lineage>
</organism>
<dbReference type="Gene3D" id="3.40.50.1980">
    <property type="entry name" value="Nitrogenase molybdenum iron protein domain"/>
    <property type="match status" value="3"/>
</dbReference>
<dbReference type="AlphaFoldDB" id="A0A348AEY6"/>
<keyword evidence="2" id="KW-0560">Oxidoreductase</keyword>
<dbReference type="EC" id="1.18.6.1" evidence="2"/>
<dbReference type="EMBL" id="AP018449">
    <property type="protein sequence ID" value="BBB89634.1"/>
    <property type="molecule type" value="Genomic_DNA"/>
</dbReference>
<gene>
    <name evidence="2" type="primary">nifK_4</name>
    <name evidence="2" type="ORF">MAMMFC1_00267</name>
</gene>
<dbReference type="OrthoDB" id="9802175at2"/>
<dbReference type="RefSeq" id="WP_126305784.1">
    <property type="nucleotide sequence ID" value="NZ_AP018449.1"/>
</dbReference>
<keyword evidence="3" id="KW-1185">Reference proteome</keyword>
<accession>A0A348AEY6</accession>
<feature type="domain" description="Nitrogenase/oxidoreductase component 1" evidence="1">
    <location>
        <begin position="12"/>
        <end position="432"/>
    </location>
</feature>
<evidence type="ECO:0000313" key="2">
    <source>
        <dbReference type="EMBL" id="BBB89634.1"/>
    </source>
</evidence>